<evidence type="ECO:0000256" key="1">
    <source>
        <dbReference type="SAM" id="SignalP"/>
    </source>
</evidence>
<evidence type="ECO:0000313" key="4">
    <source>
        <dbReference type="Proteomes" id="UP000779809"/>
    </source>
</evidence>
<reference evidence="3" key="1">
    <citation type="submission" date="2020-07" db="EMBL/GenBank/DDBJ databases">
        <title>Huge and variable diversity of episymbiotic CPR bacteria and DPANN archaea in groundwater ecosystems.</title>
        <authorList>
            <person name="He C.Y."/>
            <person name="Keren R."/>
            <person name="Whittaker M."/>
            <person name="Farag I.F."/>
            <person name="Doudna J."/>
            <person name="Cate J.H.D."/>
            <person name="Banfield J.F."/>
        </authorList>
    </citation>
    <scope>NUCLEOTIDE SEQUENCE</scope>
    <source>
        <strain evidence="3">NC_groundwater_580_Pr5_B-0.1um_64_19</strain>
    </source>
</reference>
<gene>
    <name evidence="3" type="ORF">HYX28_04945</name>
</gene>
<evidence type="ECO:0000259" key="2">
    <source>
        <dbReference type="Pfam" id="PF19313"/>
    </source>
</evidence>
<dbReference type="Proteomes" id="UP000779809">
    <property type="component" value="Unassembled WGS sequence"/>
</dbReference>
<feature type="domain" description="DUF5916" evidence="2">
    <location>
        <begin position="264"/>
        <end position="663"/>
    </location>
</feature>
<sequence>MATTPLTRANVCAALALSSTLILCLGARGQQVAAPPPAPQKKTVAPARIEDADVHLRLDGELDEPVWQQAALIDGFLQTDPDLGKPVSEKTEALIFYDSHNLYFGFRCYDSQPGKVYYRLGAHDADTGSDSVDVLIDTFHDRRTGFYFSINSSGIQFDAASTDRGSGGFTNVHDPTWDGIWYSAAKRQPWGWSGEIRIPFRSIRIPHGATPQAEQTWGLNINRTITRKNELAAWREISRFDGFMRPSKLGEMTGLHGLETGKNLELIPYFTTRYRASPWLPKYDGASATGGLDVRWGFTPNLTANLTFNPDFGDTEADEFNTQLSRFEIFFPEKRKFFTEGANYFQTPMLLFFSRRIGARLDDGAPQRILEGGKITGKTGRWTLGLLEALTERTALVEPNTGTPELAPGALFGVLRLQRDIFRKSSVGFLAVKRSQGDAPPGSAVVGQSQAAYAVDLNILHGEHVSWQSQAMLNTNDAHPGVTAQNLGWYSAYQYNSERLFFNGSAKFLGDRVDVSSIGFEPETGRYRGNLDLIYKPFINRHFIRQLFLEANYDHAETVDGVVDDSGADLVLRAQLKNFWGVRASYHYDRARFFAFTPIFGRLSTLAHYADPKYRFQVSTNPNRVLFLDVLYTTGKFVQFDENFHGFERRWDVSMKARLGAHLKWQLAGVLSREYLLDGPFFQDRRFLISRINYQFTPKLRARVLAQYQDDHHGDGINLNALVAYDFTARSAFFVGFNHQRHAPLDRADLGNEVFVKLSYLFPF</sequence>
<keyword evidence="1" id="KW-0732">Signal</keyword>
<dbReference type="Pfam" id="PF19313">
    <property type="entry name" value="DUF5916"/>
    <property type="match status" value="1"/>
</dbReference>
<dbReference type="InterPro" id="IPR045670">
    <property type="entry name" value="DUF5916"/>
</dbReference>
<dbReference type="EMBL" id="JACPNR010000006">
    <property type="protein sequence ID" value="MBI2678106.1"/>
    <property type="molecule type" value="Genomic_DNA"/>
</dbReference>
<organism evidence="3 4">
    <name type="scientific">Candidatus Korobacter versatilis</name>
    <dbReference type="NCBI Taxonomy" id="658062"/>
    <lineage>
        <taxon>Bacteria</taxon>
        <taxon>Pseudomonadati</taxon>
        <taxon>Acidobacteriota</taxon>
        <taxon>Terriglobia</taxon>
        <taxon>Terriglobales</taxon>
        <taxon>Candidatus Korobacteraceae</taxon>
        <taxon>Candidatus Korobacter</taxon>
    </lineage>
</organism>
<dbReference type="AlphaFoldDB" id="A0A932A8N7"/>
<feature type="chain" id="PRO_5037782249" evidence="1">
    <location>
        <begin position="34"/>
        <end position="764"/>
    </location>
</feature>
<protein>
    <submittedName>
        <fullName evidence="3">Carbohydrate binding family 9 domain-containing protein</fullName>
    </submittedName>
</protein>
<feature type="signal peptide" evidence="1">
    <location>
        <begin position="1"/>
        <end position="33"/>
    </location>
</feature>
<name>A0A932A8N7_9BACT</name>
<dbReference type="Gene3D" id="2.60.40.1190">
    <property type="match status" value="1"/>
</dbReference>
<dbReference type="CDD" id="cd09618">
    <property type="entry name" value="CBM9_like_2"/>
    <property type="match status" value="1"/>
</dbReference>
<comment type="caution">
    <text evidence="3">The sequence shown here is derived from an EMBL/GenBank/DDBJ whole genome shotgun (WGS) entry which is preliminary data.</text>
</comment>
<dbReference type="SUPFAM" id="SSF49344">
    <property type="entry name" value="CBD9-like"/>
    <property type="match status" value="1"/>
</dbReference>
<accession>A0A932A8N7</accession>
<evidence type="ECO:0000313" key="3">
    <source>
        <dbReference type="EMBL" id="MBI2678106.1"/>
    </source>
</evidence>
<proteinExistence type="predicted"/>